<dbReference type="PANTHER" id="PTHR43317">
    <property type="entry name" value="THERMOSPERMINE SYNTHASE ACAULIS5"/>
    <property type="match status" value="1"/>
</dbReference>
<comment type="caution">
    <text evidence="6">The sequence shown here is derived from an EMBL/GenBank/DDBJ whole genome shotgun (WGS) entry which is preliminary data.</text>
</comment>
<evidence type="ECO:0000259" key="5">
    <source>
        <dbReference type="PROSITE" id="PS51006"/>
    </source>
</evidence>
<proteinExistence type="inferred from homology"/>
<dbReference type="NCBIfam" id="NF037959">
    <property type="entry name" value="MFS_SpdSyn"/>
    <property type="match status" value="1"/>
</dbReference>
<dbReference type="RefSeq" id="WP_173131297.1">
    <property type="nucleotide sequence ID" value="NZ_JABRWJ010000010.1"/>
</dbReference>
<keyword evidence="2 4" id="KW-0808">Transferase</keyword>
<keyword evidence="3 4" id="KW-0620">Polyamine biosynthesis</keyword>
<reference evidence="6 7" key="1">
    <citation type="submission" date="2020-05" db="EMBL/GenBank/DDBJ databases">
        <title>Aquincola sp. isolate from soil.</title>
        <authorList>
            <person name="Han J."/>
            <person name="Kim D.-U."/>
        </authorList>
    </citation>
    <scope>NUCLEOTIDE SEQUENCE [LARGE SCALE GENOMIC DNA]</scope>
    <source>
        <strain evidence="6 7">S2</strain>
    </source>
</reference>
<accession>A0ABX2EQQ1</accession>
<organism evidence="6 7">
    <name type="scientific">Pseudaquabacterium terrae</name>
    <dbReference type="NCBI Taxonomy" id="2732868"/>
    <lineage>
        <taxon>Bacteria</taxon>
        <taxon>Pseudomonadati</taxon>
        <taxon>Pseudomonadota</taxon>
        <taxon>Betaproteobacteria</taxon>
        <taxon>Burkholderiales</taxon>
        <taxon>Sphaerotilaceae</taxon>
        <taxon>Pseudaquabacterium</taxon>
    </lineage>
</organism>
<feature type="domain" description="PABS" evidence="5">
    <location>
        <begin position="1"/>
        <end position="214"/>
    </location>
</feature>
<evidence type="ECO:0000256" key="2">
    <source>
        <dbReference type="ARBA" id="ARBA00022679"/>
    </source>
</evidence>
<dbReference type="InterPro" id="IPR030374">
    <property type="entry name" value="PABS"/>
</dbReference>
<evidence type="ECO:0000256" key="4">
    <source>
        <dbReference type="PROSITE-ProRule" id="PRU00354"/>
    </source>
</evidence>
<dbReference type="PROSITE" id="PS51006">
    <property type="entry name" value="PABS_2"/>
    <property type="match status" value="1"/>
</dbReference>
<keyword evidence="7" id="KW-1185">Reference proteome</keyword>
<dbReference type="CDD" id="cd02440">
    <property type="entry name" value="AdoMet_MTases"/>
    <property type="match status" value="1"/>
</dbReference>
<evidence type="ECO:0000313" key="6">
    <source>
        <dbReference type="EMBL" id="NRF71000.1"/>
    </source>
</evidence>
<dbReference type="Gene3D" id="3.40.50.150">
    <property type="entry name" value="Vaccinia Virus protein VP39"/>
    <property type="match status" value="1"/>
</dbReference>
<evidence type="ECO:0000313" key="7">
    <source>
        <dbReference type="Proteomes" id="UP000737171"/>
    </source>
</evidence>
<sequence>MPDNLDHADHVRPFVHEGLTSKALHFSICEIQSRMKLDDPTALDLEYTRTMMGFLLFQPDPRQIAMIGLGGGSMAKFCHRYLPGTRIQVVEINPHVIALRDEFHVPADDHRFRVIHGDGAQFVRYRSTRCDALLVDGFDSSGQPARLCTQRFYDDCREMLQPGGMLVVNLHYGHRHYDTLVERIGRSFDGAILVVDDGDSSNSIVFACKGHALDAVPGSVARRPAGLDRAGAGQLQAAFALVGRALKDRQA</sequence>
<dbReference type="Pfam" id="PF01564">
    <property type="entry name" value="Spermine_synth"/>
    <property type="match status" value="1"/>
</dbReference>
<dbReference type="PANTHER" id="PTHR43317:SF11">
    <property type="entry name" value="POLYAMINE AMINOPROPYLTRANSFERASE 2"/>
    <property type="match status" value="1"/>
</dbReference>
<name>A0ABX2EQQ1_9BURK</name>
<dbReference type="SUPFAM" id="SSF53335">
    <property type="entry name" value="S-adenosyl-L-methionine-dependent methyltransferases"/>
    <property type="match status" value="1"/>
</dbReference>
<protein>
    <submittedName>
        <fullName evidence="6">Fused MFS/spermidine synthase</fullName>
    </submittedName>
</protein>
<feature type="active site" description="Proton acceptor" evidence="4">
    <location>
        <position position="136"/>
    </location>
</feature>
<dbReference type="InterPro" id="IPR029063">
    <property type="entry name" value="SAM-dependent_MTases_sf"/>
</dbReference>
<dbReference type="EMBL" id="JABRWJ010000010">
    <property type="protein sequence ID" value="NRF71000.1"/>
    <property type="molecule type" value="Genomic_DNA"/>
</dbReference>
<evidence type="ECO:0000256" key="1">
    <source>
        <dbReference type="ARBA" id="ARBA00007867"/>
    </source>
</evidence>
<comment type="similarity">
    <text evidence="1">Belongs to the spermidine/spermine synthase family.</text>
</comment>
<gene>
    <name evidence="6" type="ORF">HLB44_28745</name>
</gene>
<dbReference type="Proteomes" id="UP000737171">
    <property type="component" value="Unassembled WGS sequence"/>
</dbReference>
<evidence type="ECO:0000256" key="3">
    <source>
        <dbReference type="ARBA" id="ARBA00023115"/>
    </source>
</evidence>